<keyword evidence="7" id="KW-0539">Nucleus</keyword>
<dbReference type="GeneID" id="16069731"/>
<comment type="subcellular location">
    <subcellularLocation>
        <location evidence="2">Nucleus</location>
    </subcellularLocation>
</comment>
<comment type="cofactor">
    <cofactor evidence="1">
        <name>a divalent metal cation</name>
        <dbReference type="ChEBI" id="CHEBI:60240"/>
    </cofactor>
</comment>
<feature type="domain" description="DDE Tnp4" evidence="8">
    <location>
        <begin position="174"/>
        <end position="318"/>
    </location>
</feature>
<evidence type="ECO:0000256" key="5">
    <source>
        <dbReference type="ARBA" id="ARBA00022723"/>
    </source>
</evidence>
<keyword evidence="4" id="KW-0540">Nuclease</keyword>
<dbReference type="OrthoDB" id="4954565at2759"/>
<dbReference type="EMBL" id="GL832985">
    <property type="protein sequence ID" value="EGD79265.1"/>
    <property type="molecule type" value="Genomic_DNA"/>
</dbReference>
<evidence type="ECO:0000256" key="4">
    <source>
        <dbReference type="ARBA" id="ARBA00022722"/>
    </source>
</evidence>
<accession>F2UNR0</accession>
<organism evidence="10">
    <name type="scientific">Salpingoeca rosetta (strain ATCC 50818 / BSB-021)</name>
    <dbReference type="NCBI Taxonomy" id="946362"/>
    <lineage>
        <taxon>Eukaryota</taxon>
        <taxon>Choanoflagellata</taxon>
        <taxon>Craspedida</taxon>
        <taxon>Salpingoecidae</taxon>
        <taxon>Salpingoeca</taxon>
    </lineage>
</organism>
<evidence type="ECO:0000259" key="8">
    <source>
        <dbReference type="Pfam" id="PF13359"/>
    </source>
</evidence>
<dbReference type="PANTHER" id="PTHR22930:SF85">
    <property type="entry name" value="GH03217P-RELATED"/>
    <property type="match status" value="1"/>
</dbReference>
<evidence type="ECO:0000256" key="6">
    <source>
        <dbReference type="ARBA" id="ARBA00022801"/>
    </source>
</evidence>
<evidence type="ECO:0000313" key="10">
    <source>
        <dbReference type="Proteomes" id="UP000007799"/>
    </source>
</evidence>
<gene>
    <name evidence="9" type="ORF">PTSG_09685</name>
</gene>
<dbReference type="PANTHER" id="PTHR22930">
    <property type="match status" value="1"/>
</dbReference>
<reference evidence="9" key="1">
    <citation type="submission" date="2009-08" db="EMBL/GenBank/DDBJ databases">
        <title>Annotation of Salpingoeca rosetta.</title>
        <authorList>
            <consortium name="The Broad Institute Genome Sequencing Platform"/>
            <person name="Russ C."/>
            <person name="Cuomo C."/>
            <person name="Burger G."/>
            <person name="Gray M.W."/>
            <person name="Holland P.W.H."/>
            <person name="King N."/>
            <person name="Lang F.B.F."/>
            <person name="Roger A.J."/>
            <person name="Ruiz-Trillo I."/>
            <person name="Young S.K."/>
            <person name="Zeng Q."/>
            <person name="Gargeya S."/>
            <person name="Alvarado L."/>
            <person name="Berlin A."/>
            <person name="Chapman S.B."/>
            <person name="Chen Z."/>
            <person name="Freedman E."/>
            <person name="Gellesch M."/>
            <person name="Goldberg J."/>
            <person name="Griggs A."/>
            <person name="Gujja S."/>
            <person name="Heilman E."/>
            <person name="Heiman D."/>
            <person name="Howarth C."/>
            <person name="Mehta T."/>
            <person name="Neiman D."/>
            <person name="Pearson M."/>
            <person name="Roberts A."/>
            <person name="Saif S."/>
            <person name="Shea T."/>
            <person name="Shenoy N."/>
            <person name="Sisk P."/>
            <person name="Stolte C."/>
            <person name="Sykes S."/>
            <person name="White J."/>
            <person name="Yandava C."/>
            <person name="Haas B."/>
            <person name="Nusbaum C."/>
            <person name="Birren B."/>
        </authorList>
    </citation>
    <scope>NUCLEOTIDE SEQUENCE [LARGE SCALE GENOMIC DNA]</scope>
    <source>
        <strain evidence="9">ATCC 50818</strain>
    </source>
</reference>
<dbReference type="OMA" id="GICTPRE"/>
<dbReference type="InParanoid" id="F2UNR0"/>
<dbReference type="FunCoup" id="F2UNR0">
    <property type="interactions" value="92"/>
</dbReference>
<dbReference type="Pfam" id="PF13359">
    <property type="entry name" value="DDE_Tnp_4"/>
    <property type="match status" value="1"/>
</dbReference>
<keyword evidence="6" id="KW-0378">Hydrolase</keyword>
<protein>
    <recommendedName>
        <fullName evidence="8">DDE Tnp4 domain-containing protein</fullName>
    </recommendedName>
</protein>
<dbReference type="GO" id="GO:0046872">
    <property type="term" value="F:metal ion binding"/>
    <property type="evidence" value="ECO:0007669"/>
    <property type="project" value="UniProtKB-KW"/>
</dbReference>
<name>F2UNR0_SALR5</name>
<evidence type="ECO:0000256" key="1">
    <source>
        <dbReference type="ARBA" id="ARBA00001968"/>
    </source>
</evidence>
<dbReference type="RefSeq" id="XP_004989036.1">
    <property type="nucleotide sequence ID" value="XM_004988979.1"/>
</dbReference>
<evidence type="ECO:0000256" key="7">
    <source>
        <dbReference type="ARBA" id="ARBA00023242"/>
    </source>
</evidence>
<keyword evidence="5" id="KW-0479">Metal-binding</keyword>
<evidence type="ECO:0000313" key="9">
    <source>
        <dbReference type="EMBL" id="EGD79265.1"/>
    </source>
</evidence>
<evidence type="ECO:0000256" key="2">
    <source>
        <dbReference type="ARBA" id="ARBA00004123"/>
    </source>
</evidence>
<dbReference type="Proteomes" id="UP000007799">
    <property type="component" value="Unassembled WGS sequence"/>
</dbReference>
<keyword evidence="10" id="KW-1185">Reference proteome</keyword>
<dbReference type="AlphaFoldDB" id="F2UNR0"/>
<comment type="similarity">
    <text evidence="3">Belongs to the HARBI1 family.</text>
</comment>
<dbReference type="GO" id="GO:0016787">
    <property type="term" value="F:hydrolase activity"/>
    <property type="evidence" value="ECO:0007669"/>
    <property type="project" value="UniProtKB-KW"/>
</dbReference>
<dbReference type="InterPro" id="IPR027806">
    <property type="entry name" value="HARBI1_dom"/>
</dbReference>
<sequence length="367" mass="42365">MPMLTQHQQLSLLLMMLMRRRRRRLLLALLLDDDDERAQLVQHTVPNNLFFDHYALEDPAFRMKYFVTKAQFMELYHGIQPWIPSRRHAQIDMRVVFAAVLHRLSSGNTYQRCQDAYGISRSLFHEYEHCIVIGLDEWLAPLITFPRSEAEVSDECRTWSDMDPQFEDCVGAADGTLIHFTPRGLTEEERKSWLCRKGFMSMNILVCIRHNRTFSFVASGFEAGACHDSYMVEQSGFLNTIPRGKYVLFDAGGPLVNKRMLTPYRNTRYHVSAFGGNPPVEQAIGHLKSRWKILSSSRFTCSIDKCIHYVNACVGLHNFIAEPQDDDDVEDEEDDDDDVVAQSPAHEALVWRDNIANKCFDTFMQAQ</sequence>
<dbReference type="InterPro" id="IPR045249">
    <property type="entry name" value="HARBI1-like"/>
</dbReference>
<dbReference type="GO" id="GO:0004518">
    <property type="term" value="F:nuclease activity"/>
    <property type="evidence" value="ECO:0007669"/>
    <property type="project" value="UniProtKB-KW"/>
</dbReference>
<proteinExistence type="inferred from homology"/>
<dbReference type="GO" id="GO:0005634">
    <property type="term" value="C:nucleus"/>
    <property type="evidence" value="ECO:0007669"/>
    <property type="project" value="UniProtKB-SubCell"/>
</dbReference>
<dbReference type="eggNOG" id="KOG4585">
    <property type="taxonomic scope" value="Eukaryota"/>
</dbReference>
<dbReference type="KEGG" id="sre:PTSG_09685"/>
<evidence type="ECO:0000256" key="3">
    <source>
        <dbReference type="ARBA" id="ARBA00006958"/>
    </source>
</evidence>